<dbReference type="Proteomes" id="UP000076837">
    <property type="component" value="Unassembled WGS sequence"/>
</dbReference>
<keyword evidence="4" id="KW-1015">Disulfide bond</keyword>
<dbReference type="GO" id="GO:0016787">
    <property type="term" value="F:hydrolase activity"/>
    <property type="evidence" value="ECO:0007669"/>
    <property type="project" value="UniProtKB-KW"/>
</dbReference>
<name>A0A162ZTM0_DIDRA</name>
<dbReference type="InterPro" id="IPR005103">
    <property type="entry name" value="AA9_LPMO"/>
</dbReference>
<keyword evidence="3" id="KW-0964">Secreted</keyword>
<dbReference type="AlphaFoldDB" id="A0A162ZTM0"/>
<evidence type="ECO:0000313" key="7">
    <source>
        <dbReference type="Proteomes" id="UP000076837"/>
    </source>
</evidence>
<organism evidence="6 7">
    <name type="scientific">Didymella rabiei</name>
    <name type="common">Chickpea ascochyta blight fungus</name>
    <name type="synonym">Mycosphaerella rabiei</name>
    <dbReference type="NCBI Taxonomy" id="5454"/>
    <lineage>
        <taxon>Eukaryota</taxon>
        <taxon>Fungi</taxon>
        <taxon>Dikarya</taxon>
        <taxon>Ascomycota</taxon>
        <taxon>Pezizomycotina</taxon>
        <taxon>Dothideomycetes</taxon>
        <taxon>Pleosporomycetidae</taxon>
        <taxon>Pleosporales</taxon>
        <taxon>Pleosporineae</taxon>
        <taxon>Didymellaceae</taxon>
        <taxon>Ascochyta</taxon>
    </lineage>
</organism>
<evidence type="ECO:0000256" key="1">
    <source>
        <dbReference type="ARBA" id="ARBA00001973"/>
    </source>
</evidence>
<comment type="subcellular location">
    <subcellularLocation>
        <location evidence="2">Secreted</location>
    </subcellularLocation>
</comment>
<dbReference type="CDD" id="cd21175">
    <property type="entry name" value="LPMO_AA9"/>
    <property type="match status" value="1"/>
</dbReference>
<dbReference type="GO" id="GO:0005576">
    <property type="term" value="C:extracellular region"/>
    <property type="evidence" value="ECO:0007669"/>
    <property type="project" value="UniProtKB-SubCell"/>
</dbReference>
<reference evidence="6 7" key="1">
    <citation type="journal article" date="2016" name="Sci. Rep.">
        <title>Draft genome sequencing and secretome analysis of fungal phytopathogen Ascochyta rabiei provides insight into the necrotrophic effector repertoire.</title>
        <authorList>
            <person name="Verma S."/>
            <person name="Gazara R.K."/>
            <person name="Nizam S."/>
            <person name="Parween S."/>
            <person name="Chattopadhyay D."/>
            <person name="Verma P.K."/>
        </authorList>
    </citation>
    <scope>NUCLEOTIDE SEQUENCE [LARGE SCALE GENOMIC DNA]</scope>
    <source>
        <strain evidence="6 7">ArDII</strain>
    </source>
</reference>
<evidence type="ECO:0000256" key="2">
    <source>
        <dbReference type="ARBA" id="ARBA00004613"/>
    </source>
</evidence>
<protein>
    <submittedName>
        <fullName evidence="6">Hydrolase</fullName>
    </submittedName>
</protein>
<dbReference type="PANTHER" id="PTHR33353">
    <property type="entry name" value="PUTATIVE (AFU_ORTHOLOGUE AFUA_1G12560)-RELATED"/>
    <property type="match status" value="1"/>
</dbReference>
<proteinExistence type="predicted"/>
<keyword evidence="6" id="KW-0378">Hydrolase</keyword>
<gene>
    <name evidence="6" type="ORF">ST47_g8055</name>
</gene>
<accession>A0A162ZTM0</accession>
<feature type="domain" description="Auxiliary Activity family 9 catalytic" evidence="5">
    <location>
        <begin position="21"/>
        <end position="258"/>
    </location>
</feature>
<comment type="cofactor">
    <cofactor evidence="1">
        <name>Cu(2+)</name>
        <dbReference type="ChEBI" id="CHEBI:29036"/>
    </cofactor>
</comment>
<dbReference type="EMBL" id="JYNV01000269">
    <property type="protein sequence ID" value="KZM20798.1"/>
    <property type="molecule type" value="Genomic_DNA"/>
</dbReference>
<dbReference type="Gene3D" id="2.70.50.70">
    <property type="match status" value="1"/>
</dbReference>
<evidence type="ECO:0000256" key="4">
    <source>
        <dbReference type="ARBA" id="ARBA00023157"/>
    </source>
</evidence>
<sequence length="291" mass="31380">MSKILHTAVLLAGLVAQVSGHTAVESAEIGGKTYQGFRGLSIDDALEGNSPAWKTNQGWGYQPVMGSQINKPDIIAHKDATPSPNTAEAPAGSKVTFHWHHKGQCQAGNEEGWDCSHHGWTATYLAACNGDCSKVDKTQLEFFKIDQVSLTGYPAGTRFAKGDPREQTGKWGTDAIFYDNGNAHTVTIPGEIPSGNYVLRTEVASIHNNGGVSERQFWPQAFNVFVSGGDDSKPVPKGVKGTEIYSPKDELLTWDLYWHDAGKTIDDAPGPALASVAVASNTRRHARDFTN</sequence>
<evidence type="ECO:0000313" key="6">
    <source>
        <dbReference type="EMBL" id="KZM20798.1"/>
    </source>
</evidence>
<dbReference type="Pfam" id="PF03443">
    <property type="entry name" value="AA9"/>
    <property type="match status" value="1"/>
</dbReference>
<keyword evidence="7" id="KW-1185">Reference proteome</keyword>
<comment type="caution">
    <text evidence="6">The sequence shown here is derived from an EMBL/GenBank/DDBJ whole genome shotgun (WGS) entry which is preliminary data.</text>
</comment>
<evidence type="ECO:0000259" key="5">
    <source>
        <dbReference type="Pfam" id="PF03443"/>
    </source>
</evidence>
<dbReference type="OrthoDB" id="4849160at2759"/>
<dbReference type="InterPro" id="IPR049892">
    <property type="entry name" value="AA9"/>
</dbReference>
<evidence type="ECO:0000256" key="3">
    <source>
        <dbReference type="ARBA" id="ARBA00022525"/>
    </source>
</evidence>
<dbReference type="PANTHER" id="PTHR33353:SF34">
    <property type="entry name" value="ENDO-BETA-1,4-GLUCANASE D"/>
    <property type="match status" value="1"/>
</dbReference>